<dbReference type="InterPro" id="IPR036164">
    <property type="entry name" value="bL21-like_sf"/>
</dbReference>
<keyword evidence="8" id="KW-1185">Reference proteome</keyword>
<dbReference type="PROSITE" id="PS01169">
    <property type="entry name" value="RIBOSOMAL_L21"/>
    <property type="match status" value="1"/>
</dbReference>
<dbReference type="InterPro" id="IPR001787">
    <property type="entry name" value="Ribosomal_bL21"/>
</dbReference>
<dbReference type="AlphaFoldDB" id="A0AAV0TEK1"/>
<dbReference type="GO" id="GO:0003735">
    <property type="term" value="F:structural constituent of ribosome"/>
    <property type="evidence" value="ECO:0007669"/>
    <property type="project" value="InterPro"/>
</dbReference>
<organism evidence="7 8">
    <name type="scientific">Hyaloperonospora brassicae</name>
    <name type="common">Brassica downy mildew</name>
    <name type="synonym">Peronospora brassicae</name>
    <dbReference type="NCBI Taxonomy" id="162125"/>
    <lineage>
        <taxon>Eukaryota</taxon>
        <taxon>Sar</taxon>
        <taxon>Stramenopiles</taxon>
        <taxon>Oomycota</taxon>
        <taxon>Peronosporomycetes</taxon>
        <taxon>Peronosporales</taxon>
        <taxon>Peronosporaceae</taxon>
        <taxon>Hyaloperonospora</taxon>
    </lineage>
</organism>
<evidence type="ECO:0000256" key="3">
    <source>
        <dbReference type="ARBA" id="ARBA00022884"/>
    </source>
</evidence>
<comment type="caution">
    <text evidence="7">The sequence shown here is derived from an EMBL/GenBank/DDBJ whole genome shotgun (WGS) entry which is preliminary data.</text>
</comment>
<accession>A0AAV0TEK1</accession>
<evidence type="ECO:0000313" key="7">
    <source>
        <dbReference type="EMBL" id="CAI5718255.1"/>
    </source>
</evidence>
<sequence>MATLALTRAFRAARGTAARQPAALVARSFASVPSAAPLPAFSVVDHHVTSDAMTPSDYFAVVKLGGTQYKVTEGDVVIAEKIKDAKVGEIMDMDEVLLLGNVNQTIVGRPLVCGAKVRVRVEEQTLDAKIDVFKKKRRKNYRRWNGFRRQVTVLRVTEIVPISA</sequence>
<proteinExistence type="inferred from homology"/>
<dbReference type="PANTHER" id="PTHR21349">
    <property type="entry name" value="50S RIBOSOMAL PROTEIN L21"/>
    <property type="match status" value="1"/>
</dbReference>
<dbReference type="GO" id="GO:0019843">
    <property type="term" value="F:rRNA binding"/>
    <property type="evidence" value="ECO:0007669"/>
    <property type="project" value="UniProtKB-KW"/>
</dbReference>
<dbReference type="HAMAP" id="MF_01363">
    <property type="entry name" value="Ribosomal_bL21"/>
    <property type="match status" value="1"/>
</dbReference>
<dbReference type="InterPro" id="IPR018258">
    <property type="entry name" value="Ribosomal_bL21_CS"/>
</dbReference>
<dbReference type="Proteomes" id="UP001162031">
    <property type="component" value="Unassembled WGS sequence"/>
</dbReference>
<dbReference type="InterPro" id="IPR028909">
    <property type="entry name" value="bL21-like"/>
</dbReference>
<evidence type="ECO:0000256" key="5">
    <source>
        <dbReference type="ARBA" id="ARBA00023274"/>
    </source>
</evidence>
<comment type="similarity">
    <text evidence="1">Belongs to the bacterial ribosomal protein bL21 family.</text>
</comment>
<dbReference type="PANTHER" id="PTHR21349:SF0">
    <property type="entry name" value="LARGE RIBOSOMAL SUBUNIT PROTEIN BL21M"/>
    <property type="match status" value="1"/>
</dbReference>
<reference evidence="7" key="1">
    <citation type="submission" date="2022-12" db="EMBL/GenBank/DDBJ databases">
        <authorList>
            <person name="Webb A."/>
        </authorList>
    </citation>
    <scope>NUCLEOTIDE SEQUENCE</scope>
    <source>
        <strain evidence="7">Hp1</strain>
    </source>
</reference>
<evidence type="ECO:0000256" key="2">
    <source>
        <dbReference type="ARBA" id="ARBA00022730"/>
    </source>
</evidence>
<keyword evidence="5" id="KW-0687">Ribonucleoprotein</keyword>
<evidence type="ECO:0000313" key="8">
    <source>
        <dbReference type="Proteomes" id="UP001162031"/>
    </source>
</evidence>
<keyword evidence="2" id="KW-0699">rRNA-binding</keyword>
<gene>
    <name evidence="7" type="ORF">HBR001_LOCUS1975</name>
</gene>
<dbReference type="GO" id="GO:0006412">
    <property type="term" value="P:translation"/>
    <property type="evidence" value="ECO:0007669"/>
    <property type="project" value="InterPro"/>
</dbReference>
<keyword evidence="4" id="KW-0689">Ribosomal protein</keyword>
<dbReference type="NCBIfam" id="TIGR00061">
    <property type="entry name" value="L21"/>
    <property type="match status" value="1"/>
</dbReference>
<evidence type="ECO:0000256" key="1">
    <source>
        <dbReference type="ARBA" id="ARBA00008563"/>
    </source>
</evidence>
<dbReference type="EMBL" id="CANTFL010000199">
    <property type="protein sequence ID" value="CAI5718255.1"/>
    <property type="molecule type" value="Genomic_DNA"/>
</dbReference>
<evidence type="ECO:0000256" key="4">
    <source>
        <dbReference type="ARBA" id="ARBA00022980"/>
    </source>
</evidence>
<dbReference type="SUPFAM" id="SSF141091">
    <property type="entry name" value="L21p-like"/>
    <property type="match status" value="1"/>
</dbReference>
<evidence type="ECO:0000256" key="6">
    <source>
        <dbReference type="ARBA" id="ARBA00044129"/>
    </source>
</evidence>
<keyword evidence="3" id="KW-0694">RNA-binding</keyword>
<dbReference type="GO" id="GO:0005762">
    <property type="term" value="C:mitochondrial large ribosomal subunit"/>
    <property type="evidence" value="ECO:0007669"/>
    <property type="project" value="TreeGrafter"/>
</dbReference>
<name>A0AAV0TEK1_HYABA</name>
<dbReference type="Pfam" id="PF00829">
    <property type="entry name" value="Ribosomal_L21p"/>
    <property type="match status" value="1"/>
</dbReference>
<protein>
    <recommendedName>
        <fullName evidence="6">Large ribosomal subunit protein bL21m</fullName>
    </recommendedName>
</protein>